<keyword evidence="8" id="KW-1185">Reference proteome</keyword>
<feature type="domain" description="Nephrocystin 3-like N-terminal" evidence="6">
    <location>
        <begin position="34"/>
        <end position="206"/>
    </location>
</feature>
<dbReference type="GO" id="GO:0005737">
    <property type="term" value="C:cytoplasm"/>
    <property type="evidence" value="ECO:0007669"/>
    <property type="project" value="TreeGrafter"/>
</dbReference>
<dbReference type="GeneID" id="41977237"/>
<keyword evidence="2 3" id="KW-0040">ANK repeat</keyword>
<dbReference type="InParanoid" id="A0A507AV60"/>
<dbReference type="AlphaFoldDB" id="A0A507AV60"/>
<dbReference type="RefSeq" id="XP_030990439.1">
    <property type="nucleotide sequence ID" value="XM_031144792.1"/>
</dbReference>
<dbReference type="Gene3D" id="3.40.50.300">
    <property type="entry name" value="P-loop containing nucleotide triphosphate hydrolases"/>
    <property type="match status" value="1"/>
</dbReference>
<feature type="repeat" description="ANK" evidence="3">
    <location>
        <begin position="1027"/>
        <end position="1059"/>
    </location>
</feature>
<evidence type="ECO:0000259" key="5">
    <source>
        <dbReference type="Pfam" id="PF23239"/>
    </source>
</evidence>
<dbReference type="PROSITE" id="PS50088">
    <property type="entry name" value="ANK_REPEAT"/>
    <property type="match status" value="9"/>
</dbReference>
<dbReference type="InterPro" id="IPR036770">
    <property type="entry name" value="Ankyrin_rpt-contain_sf"/>
</dbReference>
<dbReference type="Pfam" id="PF24883">
    <property type="entry name" value="NPHP3_N"/>
    <property type="match status" value="1"/>
</dbReference>
<feature type="repeat" description="ANK" evidence="3">
    <location>
        <begin position="712"/>
        <end position="744"/>
    </location>
</feature>
<dbReference type="EMBL" id="SKBQ01000074">
    <property type="protein sequence ID" value="TPX08728.1"/>
    <property type="molecule type" value="Genomic_DNA"/>
</dbReference>
<comment type="caution">
    <text evidence="7">The sequence shown here is derived from an EMBL/GenBank/DDBJ whole genome shotgun (WGS) entry which is preliminary data.</text>
</comment>
<evidence type="ECO:0000259" key="4">
    <source>
        <dbReference type="Pfam" id="PF22939"/>
    </source>
</evidence>
<dbReference type="InterPro" id="IPR056884">
    <property type="entry name" value="NPHP3-like_N"/>
</dbReference>
<proteinExistence type="predicted"/>
<dbReference type="SUPFAM" id="SSF52540">
    <property type="entry name" value="P-loop containing nucleoside triphosphate hydrolases"/>
    <property type="match status" value="1"/>
</dbReference>
<organism evidence="7 8">
    <name type="scientific">Thyridium curvatum</name>
    <dbReference type="NCBI Taxonomy" id="1093900"/>
    <lineage>
        <taxon>Eukaryota</taxon>
        <taxon>Fungi</taxon>
        <taxon>Dikarya</taxon>
        <taxon>Ascomycota</taxon>
        <taxon>Pezizomycotina</taxon>
        <taxon>Sordariomycetes</taxon>
        <taxon>Sordariomycetidae</taxon>
        <taxon>Thyridiales</taxon>
        <taxon>Thyridiaceae</taxon>
        <taxon>Thyridium</taxon>
    </lineage>
</organism>
<evidence type="ECO:0000313" key="8">
    <source>
        <dbReference type="Proteomes" id="UP000319257"/>
    </source>
</evidence>
<dbReference type="Pfam" id="PF00023">
    <property type="entry name" value="Ank"/>
    <property type="match status" value="1"/>
</dbReference>
<feature type="repeat" description="ANK" evidence="3">
    <location>
        <begin position="561"/>
        <end position="593"/>
    </location>
</feature>
<dbReference type="OrthoDB" id="163438at2759"/>
<feature type="repeat" description="ANK" evidence="3">
    <location>
        <begin position="961"/>
        <end position="993"/>
    </location>
</feature>
<feature type="repeat" description="ANK" evidence="3">
    <location>
        <begin position="679"/>
        <end position="711"/>
    </location>
</feature>
<dbReference type="SMART" id="SM00248">
    <property type="entry name" value="ANK"/>
    <property type="match status" value="13"/>
</dbReference>
<dbReference type="InterPro" id="IPR055497">
    <property type="entry name" value="DUF7069"/>
</dbReference>
<dbReference type="Pfam" id="PF23239">
    <property type="entry name" value="DUF7069"/>
    <property type="match status" value="1"/>
</dbReference>
<accession>A0A507AV60</accession>
<dbReference type="Pfam" id="PF22939">
    <property type="entry name" value="WHD_GPIID"/>
    <property type="match status" value="1"/>
</dbReference>
<feature type="domain" description="GPI inositol-deacylase winged helix" evidence="4">
    <location>
        <begin position="314"/>
        <end position="408"/>
    </location>
</feature>
<evidence type="ECO:0000313" key="7">
    <source>
        <dbReference type="EMBL" id="TPX08728.1"/>
    </source>
</evidence>
<feature type="repeat" description="ANK" evidence="3">
    <location>
        <begin position="928"/>
        <end position="960"/>
    </location>
</feature>
<dbReference type="STRING" id="1093900.A0A507AV60"/>
<dbReference type="PANTHER" id="PTHR24198">
    <property type="entry name" value="ANKYRIN REPEAT AND PROTEIN KINASE DOMAIN-CONTAINING PROTEIN"/>
    <property type="match status" value="1"/>
</dbReference>
<sequence>MDPQDDRDARTELLQSLASCYEDYKDFNPRKVEGTCEWFFDDDTFRTWRESNTSALLWVSAGPGCGKSVLSRAMIDESWRLSSGHITAIICYFFFKDGNEDQMTSTGALRAILHQLLAQDTTNELMKIALRHFRTHGKNLMLNFSALWNVLIECARSCHLVCVLDALDECETESRRKLIDKLLNHFQSLARGSNPSHWIKFLITSRPYDNLEASFRRLTSVASYLRLDGDDKHTHISADIDRVIDARLEDITNGFKKEHRDAISHRLKSAENRTYLWLYLTFDIIQRSPSEYGRLGDIEGLLSTIPSQVSDAYECILQRSKDRERATILLQIVLAAMRPLTLDEANIALTSALTNCPYRAHTDLCDALWPRDTFKVVVRNVCGLFVSVYDSKLFFIHQTAREFLISFNHQGQWGGRLKLPEAHNTMLQVCQAYLNLEDLRQQSDNVARYNTKAHLNDEFPFRPYAARNWLTHCQSADDCITDQAARGVVRLFELDRESVFWENRYYSSWHPYPGPPPWWDLGVHSKDCNGVILASFLGLGSIVEYMLAKENINVNELVEPGHCSALYVASVREHIDVVRILLEHGAEVDMVCGEDRISALSAASMEWDQDIMRILLEHGAHVDLACGENGNSALLSAFQKWASDCSSDIIPAHAEVEVEVKVMELLLKHHADVNFKNKHGQSALHFAAAGSRYEAARLLLRNGADIDVQDKNLDTALHVAARTSACNVVQLLLDSGANSDIRNSQLETPLQLALGAGNNWTYQMERCVLCKDLFEGDDVEPWEELVATPLHQASKSTSTDRMIERTRNSEMAQILIKKGANVFIPEPYYGTTLQAAIAGNVDTPTIQLLLDKGVSIDHLGEGFGTALRAASRLERIDVVDLLLDNGADINLLGGRYGTALCAASYTGSVETVNALLKRGAEINPQGSLSESALQVASRLGNVEVVQLLLDKGVNVNLQGGPHGTALGAASFTGSIEIVKALLKRGAEINPQGPNSGAALRAAAESGNVEVVKILLERGADVNLEDQPPGTALQAATRIGHVEVVRVLLEHGAHVNTQAGRYGTTLQAVKDSRNPEIIRMLFINGVDTLLQGPAGEAIRAAILKDLDKLPRYYKLLGFVEFRGLSAPVGNSVSEWGSKEF</sequence>
<dbReference type="SUPFAM" id="SSF48403">
    <property type="entry name" value="Ankyrin repeat"/>
    <property type="match status" value="2"/>
</dbReference>
<protein>
    <submittedName>
        <fullName evidence="7">Uncharacterized protein</fullName>
    </submittedName>
</protein>
<gene>
    <name evidence="7" type="ORF">E0L32_009790</name>
</gene>
<feature type="repeat" description="ANK" evidence="3">
    <location>
        <begin position="895"/>
        <end position="927"/>
    </location>
</feature>
<dbReference type="PROSITE" id="PS50297">
    <property type="entry name" value="ANK_REP_REGION"/>
    <property type="match status" value="8"/>
</dbReference>
<name>A0A507AV60_9PEZI</name>
<dbReference type="InterPro" id="IPR054471">
    <property type="entry name" value="GPIID_WHD"/>
</dbReference>
<feature type="domain" description="DUF7069" evidence="5">
    <location>
        <begin position="236"/>
        <end position="285"/>
    </location>
</feature>
<dbReference type="PRINTS" id="PR01415">
    <property type="entry name" value="ANKYRIN"/>
</dbReference>
<dbReference type="Pfam" id="PF12796">
    <property type="entry name" value="Ank_2"/>
    <property type="match status" value="4"/>
</dbReference>
<evidence type="ECO:0000256" key="3">
    <source>
        <dbReference type="PROSITE-ProRule" id="PRU00023"/>
    </source>
</evidence>
<dbReference type="Gene3D" id="1.25.40.20">
    <property type="entry name" value="Ankyrin repeat-containing domain"/>
    <property type="match status" value="3"/>
</dbReference>
<evidence type="ECO:0000259" key="6">
    <source>
        <dbReference type="Pfam" id="PF24883"/>
    </source>
</evidence>
<reference evidence="7 8" key="1">
    <citation type="submission" date="2019-06" db="EMBL/GenBank/DDBJ databases">
        <title>Draft genome sequence of the filamentous fungus Phialemoniopsis curvata isolated from diesel fuel.</title>
        <authorList>
            <person name="Varaljay V.A."/>
            <person name="Lyon W.J."/>
            <person name="Crouch A.L."/>
            <person name="Drake C.E."/>
            <person name="Hollomon J.M."/>
            <person name="Nadeau L.J."/>
            <person name="Nunn H.S."/>
            <person name="Stevenson B.S."/>
            <person name="Bojanowski C.L."/>
            <person name="Crookes-Goodson W.J."/>
        </authorList>
    </citation>
    <scope>NUCLEOTIDE SEQUENCE [LARGE SCALE GENOMIC DNA]</scope>
    <source>
        <strain evidence="7 8">D216</strain>
    </source>
</reference>
<feature type="repeat" description="ANK" evidence="3">
    <location>
        <begin position="994"/>
        <end position="1026"/>
    </location>
</feature>
<dbReference type="Proteomes" id="UP000319257">
    <property type="component" value="Unassembled WGS sequence"/>
</dbReference>
<evidence type="ECO:0000256" key="1">
    <source>
        <dbReference type="ARBA" id="ARBA00022737"/>
    </source>
</evidence>
<dbReference type="InterPro" id="IPR002110">
    <property type="entry name" value="Ankyrin_rpt"/>
</dbReference>
<evidence type="ECO:0000256" key="2">
    <source>
        <dbReference type="ARBA" id="ARBA00023043"/>
    </source>
</evidence>
<dbReference type="PANTHER" id="PTHR24198:SF165">
    <property type="entry name" value="ANKYRIN REPEAT-CONTAINING PROTEIN-RELATED"/>
    <property type="match status" value="1"/>
</dbReference>
<keyword evidence="1" id="KW-0677">Repeat</keyword>
<dbReference type="InterPro" id="IPR027417">
    <property type="entry name" value="P-loop_NTPase"/>
</dbReference>
<feature type="repeat" description="ANK" evidence="3">
    <location>
        <begin position="865"/>
        <end position="894"/>
    </location>
</feature>